<reference evidence="4" key="1">
    <citation type="journal article" date="2014" name="Int. J. Syst. Evol. Microbiol.">
        <title>Complete genome sequence of Corynebacterium casei LMG S-19264T (=DSM 44701T), isolated from a smear-ripened cheese.</title>
        <authorList>
            <consortium name="US DOE Joint Genome Institute (JGI-PGF)"/>
            <person name="Walter F."/>
            <person name="Albersmeier A."/>
            <person name="Kalinowski J."/>
            <person name="Ruckert C."/>
        </authorList>
    </citation>
    <scope>NUCLEOTIDE SEQUENCE</scope>
    <source>
        <strain evidence="4">JCM 14371</strain>
    </source>
</reference>
<accession>A0A917UQ52</accession>
<dbReference type="GO" id="GO:0008146">
    <property type="term" value="F:sulfotransferase activity"/>
    <property type="evidence" value="ECO:0007669"/>
    <property type="project" value="TreeGrafter"/>
</dbReference>
<keyword evidence="5" id="KW-1185">Reference proteome</keyword>
<dbReference type="SUPFAM" id="SSF69572">
    <property type="entry name" value="Activating enzymes of the ubiquitin-like proteins"/>
    <property type="match status" value="1"/>
</dbReference>
<dbReference type="PANTHER" id="PTHR10953">
    <property type="entry name" value="UBIQUITIN-ACTIVATING ENZYME E1"/>
    <property type="match status" value="1"/>
</dbReference>
<evidence type="ECO:0000259" key="3">
    <source>
        <dbReference type="Pfam" id="PF00899"/>
    </source>
</evidence>
<dbReference type="Pfam" id="PF00899">
    <property type="entry name" value="ThiF"/>
    <property type="match status" value="1"/>
</dbReference>
<comment type="caution">
    <text evidence="4">The sequence shown here is derived from an EMBL/GenBank/DDBJ whole genome shotgun (WGS) entry which is preliminary data.</text>
</comment>
<dbReference type="GO" id="GO:0005829">
    <property type="term" value="C:cytosol"/>
    <property type="evidence" value="ECO:0007669"/>
    <property type="project" value="TreeGrafter"/>
</dbReference>
<dbReference type="FunFam" id="3.40.50.720:FF:000080">
    <property type="entry name" value="Thiazole biosynthesis adenylyltransferase ThiF"/>
    <property type="match status" value="1"/>
</dbReference>
<organism evidence="4 5">
    <name type="scientific">Deinococcus aquiradiocola</name>
    <dbReference type="NCBI Taxonomy" id="393059"/>
    <lineage>
        <taxon>Bacteria</taxon>
        <taxon>Thermotogati</taxon>
        <taxon>Deinococcota</taxon>
        <taxon>Deinococci</taxon>
        <taxon>Deinococcales</taxon>
        <taxon>Deinococcaceae</taxon>
        <taxon>Deinococcus</taxon>
    </lineage>
</organism>
<dbReference type="InterPro" id="IPR045886">
    <property type="entry name" value="ThiF/MoeB/HesA"/>
</dbReference>
<dbReference type="Proteomes" id="UP000635726">
    <property type="component" value="Unassembled WGS sequence"/>
</dbReference>
<evidence type="ECO:0000256" key="1">
    <source>
        <dbReference type="ARBA" id="ARBA00009919"/>
    </source>
</evidence>
<dbReference type="EMBL" id="BMOE01000005">
    <property type="protein sequence ID" value="GGJ74533.1"/>
    <property type="molecule type" value="Genomic_DNA"/>
</dbReference>
<dbReference type="PANTHER" id="PTHR10953:SF102">
    <property type="entry name" value="ADENYLYLTRANSFERASE AND SULFURTRANSFERASE MOCS3"/>
    <property type="match status" value="1"/>
</dbReference>
<reference evidence="4" key="2">
    <citation type="submission" date="2020-09" db="EMBL/GenBank/DDBJ databases">
        <authorList>
            <person name="Sun Q."/>
            <person name="Ohkuma M."/>
        </authorList>
    </citation>
    <scope>NUCLEOTIDE SEQUENCE</scope>
    <source>
        <strain evidence="4">JCM 14371</strain>
    </source>
</reference>
<gene>
    <name evidence="4" type="ORF">GCM10008939_18580</name>
</gene>
<dbReference type="GO" id="GO:0004792">
    <property type="term" value="F:thiosulfate-cyanide sulfurtransferase activity"/>
    <property type="evidence" value="ECO:0007669"/>
    <property type="project" value="TreeGrafter"/>
</dbReference>
<dbReference type="GO" id="GO:0016779">
    <property type="term" value="F:nucleotidyltransferase activity"/>
    <property type="evidence" value="ECO:0007669"/>
    <property type="project" value="TreeGrafter"/>
</dbReference>
<evidence type="ECO:0000313" key="5">
    <source>
        <dbReference type="Proteomes" id="UP000635726"/>
    </source>
</evidence>
<evidence type="ECO:0000256" key="2">
    <source>
        <dbReference type="SAM" id="MobiDB-lite"/>
    </source>
</evidence>
<dbReference type="InterPro" id="IPR035985">
    <property type="entry name" value="Ubiquitin-activating_enz"/>
</dbReference>
<feature type="domain" description="THIF-type NAD/FAD binding fold" evidence="3">
    <location>
        <begin position="42"/>
        <end position="264"/>
    </location>
</feature>
<comment type="similarity">
    <text evidence="1">Belongs to the HesA/MoeB/ThiF family.</text>
</comment>
<dbReference type="CDD" id="cd00757">
    <property type="entry name" value="ThiF_MoeB_HesA_family"/>
    <property type="match status" value="1"/>
</dbReference>
<protein>
    <submittedName>
        <fullName evidence="4">Molybdopterin biosynthesis protein MoeB</fullName>
    </submittedName>
</protein>
<evidence type="ECO:0000313" key="4">
    <source>
        <dbReference type="EMBL" id="GGJ74533.1"/>
    </source>
</evidence>
<sequence>MLYTSGMSALPPGDPSDPSGTPGAAPLPVQGETLSRDELRRYGRPLLVPEWAHSGAQERLRAARVLVVGAGGLGCPVLSYLGGAGVGTLHVSDGDTVSLSNLHRQTLYTVGDVGRPKAQVAAARVQALNPHVQVRAVEALGAGRPDLLDGYDLTVDCTDNFDTRYLINDACVAAGRRWVWGAAGGTEGMVSVFGPECSLRDLFPEPTGAESCDEIGVIGPLLGVVGSLMAAEALKVLGGIGEPLIGSLLIYDLLEARLRRIGLRPARAAAAVSL</sequence>
<dbReference type="InterPro" id="IPR000594">
    <property type="entry name" value="ThiF_NAD_FAD-bd"/>
</dbReference>
<dbReference type="AlphaFoldDB" id="A0A917UQ52"/>
<feature type="region of interest" description="Disordered" evidence="2">
    <location>
        <begin position="1"/>
        <end position="33"/>
    </location>
</feature>
<dbReference type="GO" id="GO:0008641">
    <property type="term" value="F:ubiquitin-like modifier activating enzyme activity"/>
    <property type="evidence" value="ECO:0007669"/>
    <property type="project" value="InterPro"/>
</dbReference>
<name>A0A917UQ52_9DEIO</name>
<proteinExistence type="inferred from homology"/>
<dbReference type="Gene3D" id="3.40.50.720">
    <property type="entry name" value="NAD(P)-binding Rossmann-like Domain"/>
    <property type="match status" value="1"/>
</dbReference>